<dbReference type="AlphaFoldDB" id="A0A4R9FKH8"/>
<dbReference type="InterPro" id="IPR016195">
    <property type="entry name" value="Pol/histidinol_Pase-like"/>
</dbReference>
<comment type="caution">
    <text evidence="1">The sequence shown here is derived from an EMBL/GenBank/DDBJ whole genome shotgun (WGS) entry which is preliminary data.</text>
</comment>
<protein>
    <submittedName>
        <fullName evidence="1">Phosphoesterase</fullName>
    </submittedName>
</protein>
<gene>
    <name evidence="1" type="ORF">EHO59_14780</name>
</gene>
<evidence type="ECO:0000313" key="1">
    <source>
        <dbReference type="EMBL" id="TGJ99141.1"/>
    </source>
</evidence>
<dbReference type="OrthoDB" id="336929at2"/>
<accession>A0A4R9FKH8</accession>
<name>A0A4R9FKH8_9LEPT</name>
<dbReference type="RefSeq" id="WP_135589234.1">
    <property type="nucleotide sequence ID" value="NZ_RQEP01000019.1"/>
</dbReference>
<dbReference type="EMBL" id="RQEP01000019">
    <property type="protein sequence ID" value="TGJ99141.1"/>
    <property type="molecule type" value="Genomic_DNA"/>
</dbReference>
<dbReference type="Gene3D" id="3.20.20.140">
    <property type="entry name" value="Metal-dependent hydrolases"/>
    <property type="match status" value="1"/>
</dbReference>
<reference evidence="1" key="1">
    <citation type="journal article" date="2019" name="PLoS Negl. Trop. Dis.">
        <title>Revisiting the worldwide diversity of Leptospira species in the environment.</title>
        <authorList>
            <person name="Vincent A.T."/>
            <person name="Schiettekatte O."/>
            <person name="Bourhy P."/>
            <person name="Veyrier F.J."/>
            <person name="Picardeau M."/>
        </authorList>
    </citation>
    <scope>NUCLEOTIDE SEQUENCE [LARGE SCALE GENOMIC DNA]</scope>
    <source>
        <strain evidence="1">SSS9</strain>
    </source>
</reference>
<dbReference type="SUPFAM" id="SSF89550">
    <property type="entry name" value="PHP domain-like"/>
    <property type="match status" value="1"/>
</dbReference>
<keyword evidence="2" id="KW-1185">Reference proteome</keyword>
<sequence>MKKRIFFLLCALLLGMVLLENLYTWIFLKADPTLAQAKIEWARFENPYKRKTSLSWQKAAIHLHTDRIWFTPGRNSPEEIETVYAANGYKILGFTDYERITLPEKLSSIKGYEWGMNLKKRHLTVLGTEEVTNDLFPIYASVENMQWMINKIGSQGGFIVINHPLLNDSFPLKILSELKNYNALEVFSPFGDIPKQWDKLLSNKVPSFCMASDDLHYLPREEYIRIKTSGLPNWRDLSSEIYKQEGESLMRYVLINTDSLEESEVLKSLREGNYLCVRKMERTLQDPKLGPIGMKGEEEIFFEFQDTPLTVEFIGQNSEVLLHTAYSKRGSYKIRPSDSYVRIQAIFPTAVVLSNPFFPKK</sequence>
<proteinExistence type="predicted"/>
<evidence type="ECO:0000313" key="2">
    <source>
        <dbReference type="Proteomes" id="UP000297453"/>
    </source>
</evidence>
<dbReference type="Proteomes" id="UP000297453">
    <property type="component" value="Unassembled WGS sequence"/>
</dbReference>
<organism evidence="1 2">
    <name type="scientific">Leptospira semungkisensis</name>
    <dbReference type="NCBI Taxonomy" id="2484985"/>
    <lineage>
        <taxon>Bacteria</taxon>
        <taxon>Pseudomonadati</taxon>
        <taxon>Spirochaetota</taxon>
        <taxon>Spirochaetia</taxon>
        <taxon>Leptospirales</taxon>
        <taxon>Leptospiraceae</taxon>
        <taxon>Leptospira</taxon>
    </lineage>
</organism>